<dbReference type="Gene3D" id="3.30.70.1290">
    <property type="entry name" value="Transposase IS200-like"/>
    <property type="match status" value="1"/>
</dbReference>
<sequence length="68" mass="8197">MGRSRYKIYEPTHPHFITCTILHWIPIYTNRESVSIIIESLKYLQENDNLKIYAYVILENHLHLVIQI</sequence>
<protein>
    <submittedName>
        <fullName evidence="1">Transposase and inactivated derivatives</fullName>
    </submittedName>
</protein>
<dbReference type="SUPFAM" id="SSF143422">
    <property type="entry name" value="Transposase IS200-like"/>
    <property type="match status" value="1"/>
</dbReference>
<gene>
    <name evidence="1" type="ORF">MNB_SV-13-1231</name>
</gene>
<dbReference type="InterPro" id="IPR036515">
    <property type="entry name" value="Transposase_17_sf"/>
</dbReference>
<dbReference type="AlphaFoldDB" id="A0A1W1D1J7"/>
<reference evidence="1" key="1">
    <citation type="submission" date="2016-10" db="EMBL/GenBank/DDBJ databases">
        <authorList>
            <person name="de Groot N.N."/>
        </authorList>
    </citation>
    <scope>NUCLEOTIDE SEQUENCE</scope>
</reference>
<name>A0A1W1D1J7_9ZZZZ</name>
<proteinExistence type="predicted"/>
<dbReference type="GO" id="GO:0003677">
    <property type="term" value="F:DNA binding"/>
    <property type="evidence" value="ECO:0007669"/>
    <property type="project" value="InterPro"/>
</dbReference>
<dbReference type="EMBL" id="FPHM01000327">
    <property type="protein sequence ID" value="SFV71893.1"/>
    <property type="molecule type" value="Genomic_DNA"/>
</dbReference>
<dbReference type="GO" id="GO:0004803">
    <property type="term" value="F:transposase activity"/>
    <property type="evidence" value="ECO:0007669"/>
    <property type="project" value="InterPro"/>
</dbReference>
<accession>A0A1W1D1J7</accession>
<evidence type="ECO:0000313" key="1">
    <source>
        <dbReference type="EMBL" id="SFV71893.1"/>
    </source>
</evidence>
<organism evidence="1">
    <name type="scientific">hydrothermal vent metagenome</name>
    <dbReference type="NCBI Taxonomy" id="652676"/>
    <lineage>
        <taxon>unclassified sequences</taxon>
        <taxon>metagenomes</taxon>
        <taxon>ecological metagenomes</taxon>
    </lineage>
</organism>
<dbReference type="GO" id="GO:0006313">
    <property type="term" value="P:DNA transposition"/>
    <property type="evidence" value="ECO:0007669"/>
    <property type="project" value="InterPro"/>
</dbReference>